<organism evidence="2 3">
    <name type="scientific">Pleurotus ostreatus</name>
    <name type="common">Oyster mushroom</name>
    <name type="synonym">White-rot fungus</name>
    <dbReference type="NCBI Taxonomy" id="5322"/>
    <lineage>
        <taxon>Eukaryota</taxon>
        <taxon>Fungi</taxon>
        <taxon>Dikarya</taxon>
        <taxon>Basidiomycota</taxon>
        <taxon>Agaricomycotina</taxon>
        <taxon>Agaricomycetes</taxon>
        <taxon>Agaricomycetidae</taxon>
        <taxon>Agaricales</taxon>
        <taxon>Pleurotineae</taxon>
        <taxon>Pleurotaceae</taxon>
        <taxon>Pleurotus</taxon>
    </lineage>
</organism>
<proteinExistence type="predicted"/>
<keyword evidence="3" id="KW-1185">Reference proteome</keyword>
<dbReference type="OrthoDB" id="3217196at2759"/>
<sequence length="633" mass="69676">MELAICRRLLSRSGNDREAIQESISLLQEAFPCIPCESPNKSVCCNSLALSYLTLYGASAERSDLDHAISHLREATGMPVSCPSLTAVFTNNLASALQTRHEKYGDKPDLLAAIALFTAASHHNASPPSISFQAAWSRAKCVKMLNEQPALPLFQEALRMAQRIMWSALRDYAAQSLILDVITCAHMAASEALIAGDIWTAIECFEQGCSTYWVDGLTIRSLFFPVDAEVVRAKESAQALEVFGLPEPIGTISFDEDIITFPSDVVGQIKDYDTVMAPMLKQKATWKSKAEAACRSTGIFGQLDGRVVMINASPTSCDAILIQPNSEKLTSVVHLPIEYSTLYELATATRLEWGSTEDSKIKAICQNIWDGIALPVVTALQLTEADDPPRIWWCSPGPICDLPIHAAADYTADPPRYLTSYLVSSYIPFLSMYSEPVQQTRDLPPKVVFLQPPRSLFDRPAEKEIDSVRSTIPEQNFHLVPPATLPDIISELRNCTGIHITSRAEQRHTDPADCRYVLPGDVHLRLSDLLAETTVPPFAFLSAHPESNYYPKPTCRLPQDMLTVGFASTVAAYGPISDEEAPIVSSRFYSELLKLGGLDFRFAAKALHRTMIALRESGEVSMSAWSMNMHAGL</sequence>
<dbReference type="AlphaFoldDB" id="A0A8H6ZUB0"/>
<gene>
    <name evidence="2" type="ORF">PC9H_006747</name>
</gene>
<dbReference type="Pfam" id="PF12770">
    <property type="entry name" value="CHAT"/>
    <property type="match status" value="1"/>
</dbReference>
<dbReference type="RefSeq" id="XP_036632309.1">
    <property type="nucleotide sequence ID" value="XM_036776290.1"/>
</dbReference>
<dbReference type="Proteomes" id="UP000623687">
    <property type="component" value="Unassembled WGS sequence"/>
</dbReference>
<dbReference type="EMBL" id="JACETU010000004">
    <property type="protein sequence ID" value="KAF7431031.1"/>
    <property type="molecule type" value="Genomic_DNA"/>
</dbReference>
<feature type="domain" description="CHAT" evidence="1">
    <location>
        <begin position="364"/>
        <end position="627"/>
    </location>
</feature>
<comment type="caution">
    <text evidence="2">The sequence shown here is derived from an EMBL/GenBank/DDBJ whole genome shotgun (WGS) entry which is preliminary data.</text>
</comment>
<dbReference type="InterPro" id="IPR024983">
    <property type="entry name" value="CHAT_dom"/>
</dbReference>
<reference evidence="2" key="1">
    <citation type="submission" date="2019-07" db="EMBL/GenBank/DDBJ databases">
        <authorList>
            <person name="Palmer J.M."/>
        </authorList>
    </citation>
    <scope>NUCLEOTIDE SEQUENCE</scope>
    <source>
        <strain evidence="2">PC9</strain>
    </source>
</reference>
<evidence type="ECO:0000313" key="3">
    <source>
        <dbReference type="Proteomes" id="UP000623687"/>
    </source>
</evidence>
<dbReference type="GeneID" id="59376565"/>
<accession>A0A8H6ZUB0</accession>
<dbReference type="VEuPathDB" id="FungiDB:PC9H_006747"/>
<evidence type="ECO:0000259" key="1">
    <source>
        <dbReference type="Pfam" id="PF12770"/>
    </source>
</evidence>
<protein>
    <recommendedName>
        <fullName evidence="1">CHAT domain-containing protein</fullName>
    </recommendedName>
</protein>
<evidence type="ECO:0000313" key="2">
    <source>
        <dbReference type="EMBL" id="KAF7431031.1"/>
    </source>
</evidence>
<name>A0A8H6ZUB0_PLEOS</name>